<proteinExistence type="predicted"/>
<accession>A0A8S5SKI5</accession>
<feature type="region of interest" description="Disordered" evidence="1">
    <location>
        <begin position="75"/>
        <end position="95"/>
    </location>
</feature>
<organism evidence="2">
    <name type="scientific">Siphoviridae sp. ctZgu8</name>
    <dbReference type="NCBI Taxonomy" id="2827893"/>
    <lineage>
        <taxon>Viruses</taxon>
        <taxon>Duplodnaviria</taxon>
        <taxon>Heunggongvirae</taxon>
        <taxon>Uroviricota</taxon>
        <taxon>Caudoviricetes</taxon>
    </lineage>
</organism>
<protein>
    <submittedName>
        <fullName evidence="2">Uncharacterized protein</fullName>
    </submittedName>
</protein>
<evidence type="ECO:0000256" key="1">
    <source>
        <dbReference type="SAM" id="MobiDB-lite"/>
    </source>
</evidence>
<sequence>MTATARNGGQTATVKEALAAGLQRRYKITAANAKPMVDYDTVVDAASGWIAVSANGQVSGTAGQIVTVVDNTPSGANARAKGEATLPAPTPPAGG</sequence>
<dbReference type="EMBL" id="BK032617">
    <property type="protein sequence ID" value="DAF51572.1"/>
    <property type="molecule type" value="Genomic_DNA"/>
</dbReference>
<evidence type="ECO:0000313" key="2">
    <source>
        <dbReference type="EMBL" id="DAF51572.1"/>
    </source>
</evidence>
<reference evidence="2" key="1">
    <citation type="journal article" date="2021" name="Proc. Natl. Acad. Sci. U.S.A.">
        <title>A Catalog of Tens of Thousands of Viruses from Human Metagenomes Reveals Hidden Associations with Chronic Diseases.</title>
        <authorList>
            <person name="Tisza M.J."/>
            <person name="Buck C.B."/>
        </authorList>
    </citation>
    <scope>NUCLEOTIDE SEQUENCE</scope>
    <source>
        <strain evidence="2">CtZgu8</strain>
    </source>
</reference>
<name>A0A8S5SKI5_9CAUD</name>